<dbReference type="Proteomes" id="UP000253314">
    <property type="component" value="Unassembled WGS sequence"/>
</dbReference>
<evidence type="ECO:0000313" key="2">
    <source>
        <dbReference type="EMBL" id="RBW67460.1"/>
    </source>
</evidence>
<dbReference type="AlphaFoldDB" id="A0A366XM75"/>
<evidence type="ECO:0008006" key="4">
    <source>
        <dbReference type="Google" id="ProtNLM"/>
    </source>
</evidence>
<dbReference type="EMBL" id="QOCW01000037">
    <property type="protein sequence ID" value="RBW67460.1"/>
    <property type="molecule type" value="Genomic_DNA"/>
</dbReference>
<name>A0A366XM75_9BACI</name>
<accession>A0A366XM75</accession>
<comment type="caution">
    <text evidence="2">The sequence shown here is derived from an EMBL/GenBank/DDBJ whole genome shotgun (WGS) entry which is preliminary data.</text>
</comment>
<proteinExistence type="predicted"/>
<sequence>MKLAFVLVTIICVGALLGTIAVAKTVDTNYGKSTKKNLSRLSVIYVFLILFLLIGVGWFAFANL</sequence>
<keyword evidence="1" id="KW-0812">Transmembrane</keyword>
<protein>
    <recommendedName>
        <fullName evidence="4">Group-specific protein</fullName>
    </recommendedName>
</protein>
<gene>
    <name evidence="2" type="ORF">DS031_22255</name>
</gene>
<organism evidence="2 3">
    <name type="scientific">Bacillus taeanensis</name>
    <dbReference type="NCBI Taxonomy" id="273032"/>
    <lineage>
        <taxon>Bacteria</taxon>
        <taxon>Bacillati</taxon>
        <taxon>Bacillota</taxon>
        <taxon>Bacilli</taxon>
        <taxon>Bacillales</taxon>
        <taxon>Bacillaceae</taxon>
        <taxon>Bacillus</taxon>
    </lineage>
</organism>
<feature type="transmembrane region" description="Helical" evidence="1">
    <location>
        <begin position="42"/>
        <end position="61"/>
    </location>
</feature>
<evidence type="ECO:0000313" key="3">
    <source>
        <dbReference type="Proteomes" id="UP000253314"/>
    </source>
</evidence>
<reference evidence="2 3" key="1">
    <citation type="submission" date="2018-07" db="EMBL/GenBank/DDBJ databases">
        <title>Lottiidibacillus patelloidae gen. nov., sp. nov., isolated from the intestinal tract of a marine limpet and the reclassification of B. taeanensis BH030017T, B. algicola KMM 3737T and B. hwajinpoensis SW-72T as genus Lottiidibacillus.</title>
        <authorList>
            <person name="Liu R."/>
            <person name="Huang Z."/>
        </authorList>
    </citation>
    <scope>NUCLEOTIDE SEQUENCE [LARGE SCALE GENOMIC DNA]</scope>
    <source>
        <strain evidence="2 3">BH030017</strain>
    </source>
</reference>
<dbReference type="OrthoDB" id="2930540at2"/>
<evidence type="ECO:0000256" key="1">
    <source>
        <dbReference type="SAM" id="Phobius"/>
    </source>
</evidence>
<keyword evidence="3" id="KW-1185">Reference proteome</keyword>
<keyword evidence="1" id="KW-1133">Transmembrane helix</keyword>
<keyword evidence="1" id="KW-0472">Membrane</keyword>
<dbReference type="RefSeq" id="WP_113808365.1">
    <property type="nucleotide sequence ID" value="NZ_QOCW01000037.1"/>
</dbReference>